<keyword evidence="3" id="KW-1185">Reference proteome</keyword>
<evidence type="ECO:0000313" key="2">
    <source>
        <dbReference type="EMBL" id="ELZ42622.1"/>
    </source>
</evidence>
<name>M0E6R1_9EURY</name>
<dbReference type="PATRIC" id="fig|1227465.4.peg.2110"/>
<dbReference type="Gene3D" id="2.40.30.70">
    <property type="entry name" value="YaeB-like"/>
    <property type="match status" value="1"/>
</dbReference>
<dbReference type="InterPro" id="IPR036414">
    <property type="entry name" value="YaeB_N_sf"/>
</dbReference>
<comment type="caution">
    <text evidence="2">The sequence shown here is derived from an EMBL/GenBank/DDBJ whole genome shotgun (WGS) entry which is preliminary data.</text>
</comment>
<proteinExistence type="predicted"/>
<dbReference type="EMBL" id="AOJK01000052">
    <property type="protein sequence ID" value="ELZ42622.1"/>
    <property type="molecule type" value="Genomic_DNA"/>
</dbReference>
<gene>
    <name evidence="2" type="ORF">C463_10775</name>
</gene>
<protein>
    <recommendedName>
        <fullName evidence="4">TsaA-like domain-containing protein</fullName>
    </recommendedName>
</protein>
<dbReference type="InterPro" id="IPR036413">
    <property type="entry name" value="YaeB-like_sf"/>
</dbReference>
<evidence type="ECO:0000313" key="3">
    <source>
        <dbReference type="Proteomes" id="UP000011586"/>
    </source>
</evidence>
<dbReference type="Proteomes" id="UP000011586">
    <property type="component" value="Unassembled WGS sequence"/>
</dbReference>
<evidence type="ECO:0000256" key="1">
    <source>
        <dbReference type="SAM" id="MobiDB-lite"/>
    </source>
</evidence>
<dbReference type="SUPFAM" id="SSF118196">
    <property type="entry name" value="YaeB-like"/>
    <property type="match status" value="1"/>
</dbReference>
<evidence type="ECO:0008006" key="4">
    <source>
        <dbReference type="Google" id="ProtNLM"/>
    </source>
</evidence>
<reference evidence="2 3" key="1">
    <citation type="journal article" date="2014" name="PLoS Genet.">
        <title>Phylogenetically driven sequencing of extremely halophilic archaea reveals strategies for static and dynamic osmo-response.</title>
        <authorList>
            <person name="Becker E.A."/>
            <person name="Seitzer P.M."/>
            <person name="Tritt A."/>
            <person name="Larsen D."/>
            <person name="Krusor M."/>
            <person name="Yao A.I."/>
            <person name="Wu D."/>
            <person name="Madern D."/>
            <person name="Eisen J.A."/>
            <person name="Darling A.E."/>
            <person name="Facciotti M.T."/>
        </authorList>
    </citation>
    <scope>NUCLEOTIDE SEQUENCE [LARGE SCALE GENOMIC DNA]</scope>
    <source>
        <strain evidence="2 3">DSM 19288</strain>
    </source>
</reference>
<accession>M0E6R1</accession>
<organism evidence="2 3">
    <name type="scientific">Halorubrum californiense DSM 19288</name>
    <dbReference type="NCBI Taxonomy" id="1227465"/>
    <lineage>
        <taxon>Archaea</taxon>
        <taxon>Methanobacteriati</taxon>
        <taxon>Methanobacteriota</taxon>
        <taxon>Stenosarchaea group</taxon>
        <taxon>Halobacteria</taxon>
        <taxon>Halobacteriales</taxon>
        <taxon>Haloferacaceae</taxon>
        <taxon>Halorubrum</taxon>
    </lineage>
</organism>
<sequence length="88" mass="9970">MRGLAEQRNRALVRSTKPEHQIEQRALAAPVRPDQPEEGPGFDVVDRTPLLDIKPFVPDFDVPSDADTDWITASESTIESKRADRRFL</sequence>
<dbReference type="AlphaFoldDB" id="M0E6R1"/>
<dbReference type="STRING" id="1227465.C463_10775"/>
<feature type="region of interest" description="Disordered" evidence="1">
    <location>
        <begin position="1"/>
        <end position="22"/>
    </location>
</feature>